<dbReference type="Proteomes" id="UP001139193">
    <property type="component" value="Unassembled WGS sequence"/>
</dbReference>
<dbReference type="EMBL" id="JALBGC010000001">
    <property type="protein sequence ID" value="MCI1185992.1"/>
    <property type="molecule type" value="Genomic_DNA"/>
</dbReference>
<feature type="compositionally biased region" description="Basic and acidic residues" evidence="1">
    <location>
        <begin position="95"/>
        <end position="104"/>
    </location>
</feature>
<name>A0A9X2ADQ7_9BACT</name>
<gene>
    <name evidence="3" type="ORF">MON38_01070</name>
</gene>
<evidence type="ECO:0000313" key="3">
    <source>
        <dbReference type="EMBL" id="MCI1185992.1"/>
    </source>
</evidence>
<proteinExistence type="predicted"/>
<dbReference type="RefSeq" id="WP_241934281.1">
    <property type="nucleotide sequence ID" value="NZ_JALBGC010000001.1"/>
</dbReference>
<protein>
    <recommendedName>
        <fullName evidence="5">Proteophosphoglycan ppg4</fullName>
    </recommendedName>
</protein>
<evidence type="ECO:0008006" key="5">
    <source>
        <dbReference type="Google" id="ProtNLM"/>
    </source>
</evidence>
<feature type="compositionally biased region" description="Basic residues" evidence="1">
    <location>
        <begin position="105"/>
        <end position="116"/>
    </location>
</feature>
<feature type="signal peptide" evidence="2">
    <location>
        <begin position="1"/>
        <end position="21"/>
    </location>
</feature>
<feature type="compositionally biased region" description="Polar residues" evidence="1">
    <location>
        <begin position="33"/>
        <end position="61"/>
    </location>
</feature>
<accession>A0A9X2ADQ7</accession>
<feature type="compositionally biased region" description="Polar residues" evidence="1">
    <location>
        <begin position="70"/>
        <end position="94"/>
    </location>
</feature>
<dbReference type="AlphaFoldDB" id="A0A9X2ADQ7"/>
<evidence type="ECO:0000313" key="4">
    <source>
        <dbReference type="Proteomes" id="UP001139193"/>
    </source>
</evidence>
<sequence>MTKTLLSTLILSGLLALTAQAQTTPATPAGNHTAGTTSNPVDPTSKTGQAVSGTNRNSSPRNMAPDRPTTPGNHTAGTTDNPVDPTSKTGQAVSDSKRSTDMSTRKTRKTKTRVSY</sequence>
<evidence type="ECO:0000256" key="2">
    <source>
        <dbReference type="SAM" id="SignalP"/>
    </source>
</evidence>
<keyword evidence="2" id="KW-0732">Signal</keyword>
<feature type="chain" id="PRO_5040805238" description="Proteophosphoglycan ppg4" evidence="2">
    <location>
        <begin position="22"/>
        <end position="116"/>
    </location>
</feature>
<feature type="region of interest" description="Disordered" evidence="1">
    <location>
        <begin position="24"/>
        <end position="116"/>
    </location>
</feature>
<reference evidence="3" key="1">
    <citation type="submission" date="2022-03" db="EMBL/GenBank/DDBJ databases">
        <title>Bacterial whole genome sequence for Hymenobacter sp. DH14.</title>
        <authorList>
            <person name="Le V."/>
        </authorList>
    </citation>
    <scope>NUCLEOTIDE SEQUENCE</scope>
    <source>
        <strain evidence="3">DH14</strain>
    </source>
</reference>
<keyword evidence="4" id="KW-1185">Reference proteome</keyword>
<organism evidence="3 4">
    <name type="scientific">Hymenobacter cyanobacteriorum</name>
    <dbReference type="NCBI Taxonomy" id="2926463"/>
    <lineage>
        <taxon>Bacteria</taxon>
        <taxon>Pseudomonadati</taxon>
        <taxon>Bacteroidota</taxon>
        <taxon>Cytophagia</taxon>
        <taxon>Cytophagales</taxon>
        <taxon>Hymenobacteraceae</taxon>
        <taxon>Hymenobacter</taxon>
    </lineage>
</organism>
<comment type="caution">
    <text evidence="3">The sequence shown here is derived from an EMBL/GenBank/DDBJ whole genome shotgun (WGS) entry which is preliminary data.</text>
</comment>
<evidence type="ECO:0000256" key="1">
    <source>
        <dbReference type="SAM" id="MobiDB-lite"/>
    </source>
</evidence>